<feature type="compositionally biased region" description="Low complexity" evidence="1">
    <location>
        <begin position="74"/>
        <end position="90"/>
    </location>
</feature>
<evidence type="ECO:0000313" key="4">
    <source>
        <dbReference type="Proteomes" id="UP000184073"/>
    </source>
</evidence>
<organism evidence="3 4">
    <name type="scientific">Aspergillus versicolor CBS 583.65</name>
    <dbReference type="NCBI Taxonomy" id="1036611"/>
    <lineage>
        <taxon>Eukaryota</taxon>
        <taxon>Fungi</taxon>
        <taxon>Dikarya</taxon>
        <taxon>Ascomycota</taxon>
        <taxon>Pezizomycotina</taxon>
        <taxon>Eurotiomycetes</taxon>
        <taxon>Eurotiomycetidae</taxon>
        <taxon>Eurotiales</taxon>
        <taxon>Aspergillaceae</taxon>
        <taxon>Aspergillus</taxon>
        <taxon>Aspergillus subgen. Nidulantes</taxon>
    </lineage>
</organism>
<sequence length="232" mass="24169">MPSVTLKTLPAVLALLLLASPATVLSAPVNTINRRQSNWDASGATHAGSNIDAGIPGGPSYGNNNFFSNEYSKSHGYPNSGNPSNSQSGHTEAGSNTNVGIPGGPYVNLGNYFDNTYSKSETYTPPPPPPATSNPPPPPPQQEEVPTPSQPLPPPPTSNPPTVNEYTPIPVVPSPPASEIPAPPVVPQEPEEVGACTVPELEYEPEPEPVIVPEPEYPARTEAKPVQGCSCA</sequence>
<dbReference type="AlphaFoldDB" id="A0A1L9PKZ0"/>
<proteinExistence type="predicted"/>
<evidence type="ECO:0000256" key="1">
    <source>
        <dbReference type="SAM" id="MobiDB-lite"/>
    </source>
</evidence>
<keyword evidence="2" id="KW-0732">Signal</keyword>
<dbReference type="GeneID" id="63725666"/>
<dbReference type="VEuPathDB" id="FungiDB:ASPVEDRAFT_28804"/>
<gene>
    <name evidence="3" type="ORF">ASPVEDRAFT_28804</name>
</gene>
<dbReference type="Proteomes" id="UP000184073">
    <property type="component" value="Unassembled WGS sequence"/>
</dbReference>
<feature type="signal peptide" evidence="2">
    <location>
        <begin position="1"/>
        <end position="26"/>
    </location>
</feature>
<name>A0A1L9PKZ0_ASPVE</name>
<protein>
    <submittedName>
        <fullName evidence="3">Uncharacterized protein</fullName>
    </submittedName>
</protein>
<feature type="compositionally biased region" description="Pro residues" evidence="1">
    <location>
        <begin position="148"/>
        <end position="159"/>
    </location>
</feature>
<dbReference type="OrthoDB" id="4510425at2759"/>
<reference evidence="4" key="1">
    <citation type="journal article" date="2017" name="Genome Biol.">
        <title>Comparative genomics reveals high biological diversity and specific adaptations in the industrially and medically important fungal genus Aspergillus.</title>
        <authorList>
            <person name="de Vries R.P."/>
            <person name="Riley R."/>
            <person name="Wiebenga A."/>
            <person name="Aguilar-Osorio G."/>
            <person name="Amillis S."/>
            <person name="Uchima C.A."/>
            <person name="Anderluh G."/>
            <person name="Asadollahi M."/>
            <person name="Askin M."/>
            <person name="Barry K."/>
            <person name="Battaglia E."/>
            <person name="Bayram O."/>
            <person name="Benocci T."/>
            <person name="Braus-Stromeyer S.A."/>
            <person name="Caldana C."/>
            <person name="Canovas D."/>
            <person name="Cerqueira G.C."/>
            <person name="Chen F."/>
            <person name="Chen W."/>
            <person name="Choi C."/>
            <person name="Clum A."/>
            <person name="Dos Santos R.A."/>
            <person name="Damasio A.R."/>
            <person name="Diallinas G."/>
            <person name="Emri T."/>
            <person name="Fekete E."/>
            <person name="Flipphi M."/>
            <person name="Freyberg S."/>
            <person name="Gallo A."/>
            <person name="Gournas C."/>
            <person name="Habgood R."/>
            <person name="Hainaut M."/>
            <person name="Harispe M.L."/>
            <person name="Henrissat B."/>
            <person name="Hilden K.S."/>
            <person name="Hope R."/>
            <person name="Hossain A."/>
            <person name="Karabika E."/>
            <person name="Karaffa L."/>
            <person name="Karanyi Z."/>
            <person name="Krasevec N."/>
            <person name="Kuo A."/>
            <person name="Kusch H."/>
            <person name="LaButti K."/>
            <person name="Lagendijk E.L."/>
            <person name="Lapidus A."/>
            <person name="Levasseur A."/>
            <person name="Lindquist E."/>
            <person name="Lipzen A."/>
            <person name="Logrieco A.F."/>
            <person name="MacCabe A."/>
            <person name="Maekelae M.R."/>
            <person name="Malavazi I."/>
            <person name="Melin P."/>
            <person name="Meyer V."/>
            <person name="Mielnichuk N."/>
            <person name="Miskei M."/>
            <person name="Molnar A.P."/>
            <person name="Mule G."/>
            <person name="Ngan C.Y."/>
            <person name="Orejas M."/>
            <person name="Orosz E."/>
            <person name="Ouedraogo J.P."/>
            <person name="Overkamp K.M."/>
            <person name="Park H.-S."/>
            <person name="Perrone G."/>
            <person name="Piumi F."/>
            <person name="Punt P.J."/>
            <person name="Ram A.F."/>
            <person name="Ramon A."/>
            <person name="Rauscher S."/>
            <person name="Record E."/>
            <person name="Riano-Pachon D.M."/>
            <person name="Robert V."/>
            <person name="Roehrig J."/>
            <person name="Ruller R."/>
            <person name="Salamov A."/>
            <person name="Salih N.S."/>
            <person name="Samson R.A."/>
            <person name="Sandor E."/>
            <person name="Sanguinetti M."/>
            <person name="Schuetze T."/>
            <person name="Sepcic K."/>
            <person name="Shelest E."/>
            <person name="Sherlock G."/>
            <person name="Sophianopoulou V."/>
            <person name="Squina F.M."/>
            <person name="Sun H."/>
            <person name="Susca A."/>
            <person name="Todd R.B."/>
            <person name="Tsang A."/>
            <person name="Unkles S.E."/>
            <person name="van de Wiele N."/>
            <person name="van Rossen-Uffink D."/>
            <person name="Oliveira J.V."/>
            <person name="Vesth T.C."/>
            <person name="Visser J."/>
            <person name="Yu J.-H."/>
            <person name="Zhou M."/>
            <person name="Andersen M.R."/>
            <person name="Archer D.B."/>
            <person name="Baker S.E."/>
            <person name="Benoit I."/>
            <person name="Brakhage A.A."/>
            <person name="Braus G.H."/>
            <person name="Fischer R."/>
            <person name="Frisvad J.C."/>
            <person name="Goldman G.H."/>
            <person name="Houbraken J."/>
            <person name="Oakley B."/>
            <person name="Pocsi I."/>
            <person name="Scazzocchio C."/>
            <person name="Seiboth B."/>
            <person name="vanKuyk P.A."/>
            <person name="Wortman J."/>
            <person name="Dyer P.S."/>
            <person name="Grigoriev I.V."/>
        </authorList>
    </citation>
    <scope>NUCLEOTIDE SEQUENCE [LARGE SCALE GENOMIC DNA]</scope>
    <source>
        <strain evidence="4">CBS 583.65</strain>
    </source>
</reference>
<dbReference type="EMBL" id="KV878129">
    <property type="protein sequence ID" value="OJJ02199.1"/>
    <property type="molecule type" value="Genomic_DNA"/>
</dbReference>
<feature type="compositionally biased region" description="Pro residues" evidence="1">
    <location>
        <begin position="124"/>
        <end position="141"/>
    </location>
</feature>
<dbReference type="STRING" id="1036611.A0A1L9PKZ0"/>
<feature type="chain" id="PRO_5013018974" evidence="2">
    <location>
        <begin position="27"/>
        <end position="232"/>
    </location>
</feature>
<evidence type="ECO:0000256" key="2">
    <source>
        <dbReference type="SAM" id="SignalP"/>
    </source>
</evidence>
<evidence type="ECO:0000313" key="3">
    <source>
        <dbReference type="EMBL" id="OJJ02199.1"/>
    </source>
</evidence>
<feature type="compositionally biased region" description="Pro residues" evidence="1">
    <location>
        <begin position="170"/>
        <end position="187"/>
    </location>
</feature>
<feature type="region of interest" description="Disordered" evidence="1">
    <location>
        <begin position="72"/>
        <end position="232"/>
    </location>
</feature>
<dbReference type="RefSeq" id="XP_040667961.1">
    <property type="nucleotide sequence ID" value="XM_040810155.1"/>
</dbReference>
<accession>A0A1L9PKZ0</accession>
<keyword evidence="4" id="KW-1185">Reference proteome</keyword>